<evidence type="ECO:0000256" key="4">
    <source>
        <dbReference type="ARBA" id="ARBA00022989"/>
    </source>
</evidence>
<reference evidence="7" key="1">
    <citation type="submission" date="2020-06" db="EMBL/GenBank/DDBJ databases">
        <title>Draft genome of Bugula neritina, a colonial animal packing powerful symbionts and potential medicines.</title>
        <authorList>
            <person name="Rayko M."/>
        </authorList>
    </citation>
    <scope>NUCLEOTIDE SEQUENCE [LARGE SCALE GENOMIC DNA]</scope>
    <source>
        <strain evidence="7">Kwan_BN1</strain>
    </source>
</reference>
<evidence type="ECO:0000256" key="2">
    <source>
        <dbReference type="ARBA" id="ARBA00006843"/>
    </source>
</evidence>
<evidence type="ECO:0000256" key="1">
    <source>
        <dbReference type="ARBA" id="ARBA00004370"/>
    </source>
</evidence>
<comment type="similarity">
    <text evidence="2">Belongs to the CD225/Dispanin family.</text>
</comment>
<feature type="transmembrane region" description="Helical" evidence="6">
    <location>
        <begin position="43"/>
        <end position="64"/>
    </location>
</feature>
<evidence type="ECO:0000256" key="6">
    <source>
        <dbReference type="SAM" id="Phobius"/>
    </source>
</evidence>
<dbReference type="PANTHER" id="PTHR13999:SF10">
    <property type="entry name" value="INTERFERON-INDUCED TRANSMEMBRANE PROTEIN 5"/>
    <property type="match status" value="1"/>
</dbReference>
<dbReference type="PANTHER" id="PTHR13999">
    <property type="entry name" value="INTERFERON INDUCIBLE TRANSMEMBRANE PROTEIN"/>
    <property type="match status" value="1"/>
</dbReference>
<evidence type="ECO:0000256" key="5">
    <source>
        <dbReference type="ARBA" id="ARBA00023136"/>
    </source>
</evidence>
<dbReference type="InterPro" id="IPR007593">
    <property type="entry name" value="CD225/Dispanin_fam"/>
</dbReference>
<keyword evidence="5 6" id="KW-0472">Membrane</keyword>
<dbReference type="InterPro" id="IPR051517">
    <property type="entry name" value="IFITM_antiviral_protein"/>
</dbReference>
<name>A0A7J7J2V6_BUGNE</name>
<sequence length="117" mass="12163">MDAQKNAGYGQASYGQPGYGQPQTVVINQTTAVPVNDCLVCSILNLIFCNILFGAIAVAFSCMARDAYDRGDIVAGNSHAKIAKIMNIIGPVLTAIVIIIVVVYVVVIVGAAASVYG</sequence>
<organism evidence="7 8">
    <name type="scientific">Bugula neritina</name>
    <name type="common">Brown bryozoan</name>
    <name type="synonym">Sertularia neritina</name>
    <dbReference type="NCBI Taxonomy" id="10212"/>
    <lineage>
        <taxon>Eukaryota</taxon>
        <taxon>Metazoa</taxon>
        <taxon>Spiralia</taxon>
        <taxon>Lophotrochozoa</taxon>
        <taxon>Bryozoa</taxon>
        <taxon>Gymnolaemata</taxon>
        <taxon>Cheilostomatida</taxon>
        <taxon>Flustrina</taxon>
        <taxon>Buguloidea</taxon>
        <taxon>Bugulidae</taxon>
        <taxon>Bugula</taxon>
    </lineage>
</organism>
<keyword evidence="4 6" id="KW-1133">Transmembrane helix</keyword>
<evidence type="ECO:0000256" key="3">
    <source>
        <dbReference type="ARBA" id="ARBA00022692"/>
    </source>
</evidence>
<dbReference type="EMBL" id="VXIV02003164">
    <property type="protein sequence ID" value="KAF6020530.1"/>
    <property type="molecule type" value="Genomic_DNA"/>
</dbReference>
<evidence type="ECO:0000313" key="8">
    <source>
        <dbReference type="Proteomes" id="UP000593567"/>
    </source>
</evidence>
<accession>A0A7J7J2V6</accession>
<dbReference type="OrthoDB" id="6083617at2759"/>
<dbReference type="AlphaFoldDB" id="A0A7J7J2V6"/>
<protein>
    <submittedName>
        <fullName evidence="7">Uncharacterized protein</fullName>
    </submittedName>
</protein>
<dbReference type="GO" id="GO:0005886">
    <property type="term" value="C:plasma membrane"/>
    <property type="evidence" value="ECO:0007669"/>
    <property type="project" value="TreeGrafter"/>
</dbReference>
<keyword evidence="8" id="KW-1185">Reference proteome</keyword>
<gene>
    <name evidence="7" type="ORF">EB796_021165</name>
</gene>
<comment type="caution">
    <text evidence="7">The sequence shown here is derived from an EMBL/GenBank/DDBJ whole genome shotgun (WGS) entry which is preliminary data.</text>
</comment>
<comment type="subcellular location">
    <subcellularLocation>
        <location evidence="1">Membrane</location>
    </subcellularLocation>
</comment>
<proteinExistence type="inferred from homology"/>
<keyword evidence="3 6" id="KW-0812">Transmembrane</keyword>
<feature type="transmembrane region" description="Helical" evidence="6">
    <location>
        <begin position="85"/>
        <end position="116"/>
    </location>
</feature>
<dbReference type="Proteomes" id="UP000593567">
    <property type="component" value="Unassembled WGS sequence"/>
</dbReference>
<dbReference type="Pfam" id="PF04505">
    <property type="entry name" value="CD225"/>
    <property type="match status" value="1"/>
</dbReference>
<evidence type="ECO:0000313" key="7">
    <source>
        <dbReference type="EMBL" id="KAF6020530.1"/>
    </source>
</evidence>